<dbReference type="EMBL" id="JASCZI010060602">
    <property type="protein sequence ID" value="MED6134465.1"/>
    <property type="molecule type" value="Genomic_DNA"/>
</dbReference>
<evidence type="ECO:0000313" key="3">
    <source>
        <dbReference type="Proteomes" id="UP001341840"/>
    </source>
</evidence>
<keyword evidence="1" id="KW-0732">Signal</keyword>
<accession>A0ABU6SEH4</accession>
<feature type="chain" id="PRO_5047495675" evidence="1">
    <location>
        <begin position="24"/>
        <end position="145"/>
    </location>
</feature>
<sequence>MAIFIKNIHLLELFAILIDVAERSSSGNATNTQSTDPVRGLIRNIMIDLNITPEGNMNATNSNRNMGLGGSMKDEVESHERAAAIENPMSEPFFVDHVLSDEEIDPVVLSEAEAVAMNYFTSSSIAYLLSQQYLKVMIVQPTSPR</sequence>
<organism evidence="2 3">
    <name type="scientific">Stylosanthes scabra</name>
    <dbReference type="NCBI Taxonomy" id="79078"/>
    <lineage>
        <taxon>Eukaryota</taxon>
        <taxon>Viridiplantae</taxon>
        <taxon>Streptophyta</taxon>
        <taxon>Embryophyta</taxon>
        <taxon>Tracheophyta</taxon>
        <taxon>Spermatophyta</taxon>
        <taxon>Magnoliopsida</taxon>
        <taxon>eudicotyledons</taxon>
        <taxon>Gunneridae</taxon>
        <taxon>Pentapetalae</taxon>
        <taxon>rosids</taxon>
        <taxon>fabids</taxon>
        <taxon>Fabales</taxon>
        <taxon>Fabaceae</taxon>
        <taxon>Papilionoideae</taxon>
        <taxon>50 kb inversion clade</taxon>
        <taxon>dalbergioids sensu lato</taxon>
        <taxon>Dalbergieae</taxon>
        <taxon>Pterocarpus clade</taxon>
        <taxon>Stylosanthes</taxon>
    </lineage>
</organism>
<comment type="caution">
    <text evidence="2">The sequence shown here is derived from an EMBL/GenBank/DDBJ whole genome shotgun (WGS) entry which is preliminary data.</text>
</comment>
<protein>
    <submittedName>
        <fullName evidence="2">Uncharacterized protein</fullName>
    </submittedName>
</protein>
<dbReference type="Proteomes" id="UP001341840">
    <property type="component" value="Unassembled WGS sequence"/>
</dbReference>
<reference evidence="2 3" key="1">
    <citation type="journal article" date="2023" name="Plants (Basel)">
        <title>Bridging the Gap: Combining Genomics and Transcriptomics Approaches to Understand Stylosanthes scabra, an Orphan Legume from the Brazilian Caatinga.</title>
        <authorList>
            <person name="Ferreira-Neto J.R.C."/>
            <person name="da Silva M.D."/>
            <person name="Binneck E."/>
            <person name="de Melo N.F."/>
            <person name="da Silva R.H."/>
            <person name="de Melo A.L.T.M."/>
            <person name="Pandolfi V."/>
            <person name="Bustamante F.O."/>
            <person name="Brasileiro-Vidal A.C."/>
            <person name="Benko-Iseppon A.M."/>
        </authorList>
    </citation>
    <scope>NUCLEOTIDE SEQUENCE [LARGE SCALE GENOMIC DNA]</scope>
    <source>
        <tissue evidence="2">Leaves</tissue>
    </source>
</reference>
<keyword evidence="3" id="KW-1185">Reference proteome</keyword>
<gene>
    <name evidence="2" type="ORF">PIB30_037348</name>
</gene>
<name>A0ABU6SEH4_9FABA</name>
<feature type="signal peptide" evidence="1">
    <location>
        <begin position="1"/>
        <end position="23"/>
    </location>
</feature>
<evidence type="ECO:0000313" key="2">
    <source>
        <dbReference type="EMBL" id="MED6134465.1"/>
    </source>
</evidence>
<evidence type="ECO:0000256" key="1">
    <source>
        <dbReference type="SAM" id="SignalP"/>
    </source>
</evidence>
<proteinExistence type="predicted"/>